<dbReference type="EMBL" id="JAAGOX010000015">
    <property type="protein sequence ID" value="NDW45554.1"/>
    <property type="molecule type" value="Genomic_DNA"/>
</dbReference>
<dbReference type="AlphaFoldDB" id="A0A6B2NT11"/>
<organism evidence="1">
    <name type="scientific">Ruegeria sp. PrR005</name>
    <dbReference type="NCBI Taxonomy" id="2706882"/>
    <lineage>
        <taxon>Bacteria</taxon>
        <taxon>Pseudomonadati</taxon>
        <taxon>Pseudomonadota</taxon>
        <taxon>Alphaproteobacteria</taxon>
        <taxon>Rhodobacterales</taxon>
        <taxon>Roseobacteraceae</taxon>
        <taxon>Ruegeria</taxon>
    </lineage>
</organism>
<dbReference type="RefSeq" id="WP_164129827.1">
    <property type="nucleotide sequence ID" value="NZ_JAAGOX010000015.1"/>
</dbReference>
<accession>A0A6B2NT11</accession>
<dbReference type="PANTHER" id="PTHR37625:SF4">
    <property type="entry name" value="OUTER MEMBRANE LIPOPROTEIN"/>
    <property type="match status" value="1"/>
</dbReference>
<dbReference type="Gene3D" id="2.60.40.4150">
    <property type="entry name" value="Type VI secretion system, lipoprotein SciN"/>
    <property type="match status" value="1"/>
</dbReference>
<proteinExistence type="predicted"/>
<keyword evidence="1" id="KW-0449">Lipoprotein</keyword>
<comment type="caution">
    <text evidence="1">The sequence shown here is derived from an EMBL/GenBank/DDBJ whole genome shotgun (WGS) entry which is preliminary data.</text>
</comment>
<dbReference type="Pfam" id="PF12790">
    <property type="entry name" value="T6SS-SciN"/>
    <property type="match status" value="1"/>
</dbReference>
<reference evidence="1" key="1">
    <citation type="submission" date="2020-02" db="EMBL/GenBank/DDBJ databases">
        <title>Delineation of the pyrene-degrading pathway in Roseobacter clade bacteria by genomic analysis.</title>
        <authorList>
            <person name="Zhou H."/>
            <person name="Wang H."/>
        </authorList>
    </citation>
    <scope>NUCLEOTIDE SEQUENCE</scope>
    <source>
        <strain evidence="1">PrR005</strain>
    </source>
</reference>
<dbReference type="NCBIfam" id="TIGR03352">
    <property type="entry name" value="VI_chp_3"/>
    <property type="match status" value="1"/>
</dbReference>
<gene>
    <name evidence="1" type="primary">tssJ</name>
    <name evidence="1" type="ORF">G0P99_11335</name>
</gene>
<name>A0A6B2NT11_9RHOB</name>
<dbReference type="PANTHER" id="PTHR37625">
    <property type="entry name" value="OUTER MEMBRANE LIPOPROTEIN-RELATED"/>
    <property type="match status" value="1"/>
</dbReference>
<evidence type="ECO:0000313" key="1">
    <source>
        <dbReference type="EMBL" id="NDW45554.1"/>
    </source>
</evidence>
<dbReference type="InterPro" id="IPR017734">
    <property type="entry name" value="T6SS_SciN"/>
</dbReference>
<dbReference type="InterPro" id="IPR038706">
    <property type="entry name" value="Type_VI_SciN-like_sf"/>
</dbReference>
<dbReference type="PROSITE" id="PS51257">
    <property type="entry name" value="PROKAR_LIPOPROTEIN"/>
    <property type="match status" value="1"/>
</dbReference>
<sequence>MALARREFVILGGITAAVGLSGCLGPSAANLTVKAVGTPGMNPGPDGADRPLTLTIVQMTGTGAFDSADYFALQNPSAALGTDFVRADQIVVSGATPVTKVISVQPGVAAIGVVAGFRSPAGKSFRSRVPAPKSSGGMTITVGSSGISVA</sequence>
<protein>
    <submittedName>
        <fullName evidence="1">Type VI secretion system lipoprotein TssJ</fullName>
    </submittedName>
</protein>